<comment type="caution">
    <text evidence="2">The sequence shown here is derived from an EMBL/GenBank/DDBJ whole genome shotgun (WGS) entry which is preliminary data.</text>
</comment>
<evidence type="ECO:0000313" key="3">
    <source>
        <dbReference type="Proteomes" id="UP001501742"/>
    </source>
</evidence>
<keyword evidence="1" id="KW-1133">Transmembrane helix</keyword>
<evidence type="ECO:0000256" key="1">
    <source>
        <dbReference type="SAM" id="Phobius"/>
    </source>
</evidence>
<gene>
    <name evidence="2" type="ORF">GCM10009627_04030</name>
</gene>
<dbReference type="InterPro" id="IPR025339">
    <property type="entry name" value="DUF4245"/>
</dbReference>
<organism evidence="2 3">
    <name type="scientific">Curtobacterium herbarum</name>
    <dbReference type="NCBI Taxonomy" id="150122"/>
    <lineage>
        <taxon>Bacteria</taxon>
        <taxon>Bacillati</taxon>
        <taxon>Actinomycetota</taxon>
        <taxon>Actinomycetes</taxon>
        <taxon>Micrococcales</taxon>
        <taxon>Microbacteriaceae</taxon>
        <taxon>Curtobacterium</taxon>
    </lineage>
</organism>
<dbReference type="Proteomes" id="UP001501742">
    <property type="component" value="Unassembled WGS sequence"/>
</dbReference>
<keyword evidence="1" id="KW-0472">Membrane</keyword>
<dbReference type="Pfam" id="PF14030">
    <property type="entry name" value="DUF4245"/>
    <property type="match status" value="1"/>
</dbReference>
<sequence length="212" mass="22852">MSDPETGRPIVAELGRPETAEETWARKDTARRARREHQTAFNLVLALIASLGIVLFLVAVVVRPDQAVDRSVDYRQVAQQADVSGAELLVPDLPSSYTSNNAEYQSGSARGVAVWTIGLLTPDEQYIGMHQGIDANDTWVADQLDQKSATGSRTIAGTKWTVYDRRDEGKAAGNNAYALVTTSGKDTVVLAGTADQKSFTTVATAVGKELDR</sequence>
<keyword evidence="1" id="KW-0812">Transmembrane</keyword>
<accession>A0ABP4JZW2</accession>
<protein>
    <recommendedName>
        <fullName evidence="4">DUF4245 domain-containing protein</fullName>
    </recommendedName>
</protein>
<proteinExistence type="predicted"/>
<feature type="transmembrane region" description="Helical" evidence="1">
    <location>
        <begin position="40"/>
        <end position="62"/>
    </location>
</feature>
<keyword evidence="3" id="KW-1185">Reference proteome</keyword>
<evidence type="ECO:0008006" key="4">
    <source>
        <dbReference type="Google" id="ProtNLM"/>
    </source>
</evidence>
<evidence type="ECO:0000313" key="2">
    <source>
        <dbReference type="EMBL" id="GAA1492057.1"/>
    </source>
</evidence>
<dbReference type="RefSeq" id="WP_204609079.1">
    <property type="nucleotide sequence ID" value="NZ_BAAAJX010000002.1"/>
</dbReference>
<reference evidence="3" key="1">
    <citation type="journal article" date="2019" name="Int. J. Syst. Evol. Microbiol.">
        <title>The Global Catalogue of Microorganisms (GCM) 10K type strain sequencing project: providing services to taxonomists for standard genome sequencing and annotation.</title>
        <authorList>
            <consortium name="The Broad Institute Genomics Platform"/>
            <consortium name="The Broad Institute Genome Sequencing Center for Infectious Disease"/>
            <person name="Wu L."/>
            <person name="Ma J."/>
        </authorList>
    </citation>
    <scope>NUCLEOTIDE SEQUENCE [LARGE SCALE GENOMIC DNA]</scope>
    <source>
        <strain evidence="3">JCM 12140</strain>
    </source>
</reference>
<dbReference type="EMBL" id="BAAAJX010000002">
    <property type="protein sequence ID" value="GAA1492057.1"/>
    <property type="molecule type" value="Genomic_DNA"/>
</dbReference>
<name>A0ABP4JZW2_9MICO</name>